<evidence type="ECO:0000313" key="1">
    <source>
        <dbReference type="EMBL" id="KAG5455959.1"/>
    </source>
</evidence>
<proteinExistence type="predicted"/>
<accession>A0A8H7ZMR3</accession>
<keyword evidence="2" id="KW-1185">Reference proteome</keyword>
<organism evidence="1 2">
    <name type="scientific">Olpidium bornovanus</name>
    <dbReference type="NCBI Taxonomy" id="278681"/>
    <lineage>
        <taxon>Eukaryota</taxon>
        <taxon>Fungi</taxon>
        <taxon>Fungi incertae sedis</taxon>
        <taxon>Olpidiomycota</taxon>
        <taxon>Olpidiomycotina</taxon>
        <taxon>Olpidiomycetes</taxon>
        <taxon>Olpidiales</taxon>
        <taxon>Olpidiaceae</taxon>
        <taxon>Olpidium</taxon>
    </lineage>
</organism>
<name>A0A8H7ZMR3_9FUNG</name>
<evidence type="ECO:0000313" key="2">
    <source>
        <dbReference type="Proteomes" id="UP000673691"/>
    </source>
</evidence>
<gene>
    <name evidence="1" type="ORF">BJ554DRAFT_4434</name>
</gene>
<reference evidence="1 2" key="1">
    <citation type="journal article" name="Sci. Rep.">
        <title>Genome-scale phylogenetic analyses confirm Olpidium as the closest living zoosporic fungus to the non-flagellated, terrestrial fungi.</title>
        <authorList>
            <person name="Chang Y."/>
            <person name="Rochon D."/>
            <person name="Sekimoto S."/>
            <person name="Wang Y."/>
            <person name="Chovatia M."/>
            <person name="Sandor L."/>
            <person name="Salamov A."/>
            <person name="Grigoriev I.V."/>
            <person name="Stajich J.E."/>
            <person name="Spatafora J.W."/>
        </authorList>
    </citation>
    <scope>NUCLEOTIDE SEQUENCE [LARGE SCALE GENOMIC DNA]</scope>
    <source>
        <strain evidence="1">S191</strain>
    </source>
</reference>
<sequence>WGPDIRDNYLLKGFAGEGDVTGCFLSAKGLHLVLADEEQQIPTTVTGARLFAALQPAKAMESQTAHKSDDIEDLKPCVPMVSATPHLVDRNPEIPGSALWPVLTLLNMLVSCRTVQRLHDPRPGSRRYDALVPMRFVEEAGRPVVVHSAKMDRAADNQLHRRKLRRWPWRPVVNVQLQIYEDTADMRRDA</sequence>
<dbReference type="AlphaFoldDB" id="A0A8H7ZMR3"/>
<dbReference type="Proteomes" id="UP000673691">
    <property type="component" value="Unassembled WGS sequence"/>
</dbReference>
<comment type="caution">
    <text evidence="1">The sequence shown here is derived from an EMBL/GenBank/DDBJ whole genome shotgun (WGS) entry which is preliminary data.</text>
</comment>
<dbReference type="EMBL" id="JAEFCI010012502">
    <property type="protein sequence ID" value="KAG5455959.1"/>
    <property type="molecule type" value="Genomic_DNA"/>
</dbReference>
<feature type="non-terminal residue" evidence="1">
    <location>
        <position position="1"/>
    </location>
</feature>
<protein>
    <submittedName>
        <fullName evidence="1">Uncharacterized protein</fullName>
    </submittedName>
</protein>